<protein>
    <submittedName>
        <fullName evidence="2">Uncharacterized protein</fullName>
    </submittedName>
</protein>
<evidence type="ECO:0000313" key="3">
    <source>
        <dbReference type="Proteomes" id="UP000824890"/>
    </source>
</evidence>
<gene>
    <name evidence="2" type="ORF">HID58_087887</name>
</gene>
<evidence type="ECO:0000313" key="2">
    <source>
        <dbReference type="EMBL" id="KAH0859626.1"/>
    </source>
</evidence>
<dbReference type="EMBL" id="JAGKQM010000019">
    <property type="protein sequence ID" value="KAH0859626.1"/>
    <property type="molecule type" value="Genomic_DNA"/>
</dbReference>
<proteinExistence type="predicted"/>
<organism evidence="2 3">
    <name type="scientific">Brassica napus</name>
    <name type="common">Rape</name>
    <dbReference type="NCBI Taxonomy" id="3708"/>
    <lineage>
        <taxon>Eukaryota</taxon>
        <taxon>Viridiplantae</taxon>
        <taxon>Streptophyta</taxon>
        <taxon>Embryophyta</taxon>
        <taxon>Tracheophyta</taxon>
        <taxon>Spermatophyta</taxon>
        <taxon>Magnoliopsida</taxon>
        <taxon>eudicotyledons</taxon>
        <taxon>Gunneridae</taxon>
        <taxon>Pentapetalae</taxon>
        <taxon>rosids</taxon>
        <taxon>malvids</taxon>
        <taxon>Brassicales</taxon>
        <taxon>Brassicaceae</taxon>
        <taxon>Brassiceae</taxon>
        <taxon>Brassica</taxon>
    </lineage>
</organism>
<feature type="region of interest" description="Disordered" evidence="1">
    <location>
        <begin position="37"/>
        <end position="56"/>
    </location>
</feature>
<feature type="region of interest" description="Disordered" evidence="1">
    <location>
        <begin position="1"/>
        <end position="25"/>
    </location>
</feature>
<feature type="region of interest" description="Disordered" evidence="1">
    <location>
        <begin position="129"/>
        <end position="151"/>
    </location>
</feature>
<dbReference type="Proteomes" id="UP000824890">
    <property type="component" value="Unassembled WGS sequence"/>
</dbReference>
<dbReference type="PANTHER" id="PTHR36075">
    <property type="entry name" value="BNAA10G09820D PROTEIN"/>
    <property type="match status" value="1"/>
</dbReference>
<feature type="compositionally biased region" description="Polar residues" evidence="1">
    <location>
        <begin position="77"/>
        <end position="86"/>
    </location>
</feature>
<sequence>MDTCVTQTTTLPPEEEEEADDEWDTDGFVIPSLEIKQENVNDAEADTSKPSSPQVSVSLIKAEENIYLGPHGGAPPSQLQDGNASSRKQRFKQKLKEADQKMNVSGRENKVANLRELVGGVEKGTNVSKDVSRDWLDPHCHESQFEKRQQL</sequence>
<feature type="compositionally biased region" description="Acidic residues" evidence="1">
    <location>
        <begin position="13"/>
        <end position="25"/>
    </location>
</feature>
<comment type="caution">
    <text evidence="2">The sequence shown here is derived from an EMBL/GenBank/DDBJ whole genome shotgun (WGS) entry which is preliminary data.</text>
</comment>
<dbReference type="PANTHER" id="PTHR36075:SF1">
    <property type="entry name" value="OS03G0595200 PROTEIN"/>
    <property type="match status" value="1"/>
</dbReference>
<keyword evidence="3" id="KW-1185">Reference proteome</keyword>
<name>A0ABQ7XUS5_BRANA</name>
<feature type="compositionally biased region" description="Basic and acidic residues" evidence="1">
    <location>
        <begin position="130"/>
        <end position="151"/>
    </location>
</feature>
<accession>A0ABQ7XUS5</accession>
<evidence type="ECO:0000256" key="1">
    <source>
        <dbReference type="SAM" id="MobiDB-lite"/>
    </source>
</evidence>
<reference evidence="2 3" key="1">
    <citation type="submission" date="2021-05" db="EMBL/GenBank/DDBJ databases">
        <title>Genome Assembly of Synthetic Allotetraploid Brassica napus Reveals Homoeologous Exchanges between Subgenomes.</title>
        <authorList>
            <person name="Davis J.T."/>
        </authorList>
    </citation>
    <scope>NUCLEOTIDE SEQUENCE [LARGE SCALE GENOMIC DNA]</scope>
    <source>
        <strain evidence="3">cv. Da-Ae</strain>
        <tissue evidence="2">Seedling</tissue>
    </source>
</reference>
<feature type="region of interest" description="Disordered" evidence="1">
    <location>
        <begin position="67"/>
        <end position="90"/>
    </location>
</feature>